<feature type="chain" id="PRO_5040130182" evidence="1">
    <location>
        <begin position="24"/>
        <end position="296"/>
    </location>
</feature>
<reference evidence="2" key="1">
    <citation type="journal article" date="2021" name="Nat. Commun.">
        <title>Genetic determinants of endophytism in the Arabidopsis root mycobiome.</title>
        <authorList>
            <person name="Mesny F."/>
            <person name="Miyauchi S."/>
            <person name="Thiergart T."/>
            <person name="Pickel B."/>
            <person name="Atanasova L."/>
            <person name="Karlsson M."/>
            <person name="Huettel B."/>
            <person name="Barry K.W."/>
            <person name="Haridas S."/>
            <person name="Chen C."/>
            <person name="Bauer D."/>
            <person name="Andreopoulos W."/>
            <person name="Pangilinan J."/>
            <person name="LaButti K."/>
            <person name="Riley R."/>
            <person name="Lipzen A."/>
            <person name="Clum A."/>
            <person name="Drula E."/>
            <person name="Henrissat B."/>
            <person name="Kohler A."/>
            <person name="Grigoriev I.V."/>
            <person name="Martin F.M."/>
            <person name="Hacquard S."/>
        </authorList>
    </citation>
    <scope>NUCLEOTIDE SEQUENCE</scope>
    <source>
        <strain evidence="2">MPI-SDFR-AT-0117</strain>
    </source>
</reference>
<evidence type="ECO:0000256" key="1">
    <source>
        <dbReference type="SAM" id="SignalP"/>
    </source>
</evidence>
<dbReference type="EMBL" id="JAGSXJ010000044">
    <property type="protein sequence ID" value="KAH6662908.1"/>
    <property type="molecule type" value="Genomic_DNA"/>
</dbReference>
<evidence type="ECO:0000313" key="2">
    <source>
        <dbReference type="EMBL" id="KAH6662908.1"/>
    </source>
</evidence>
<name>A0A9P9A6H5_9PEZI</name>
<sequence>MSNIARSLLPTLLASSLLPPTLAQQSNRSSTDNCPRALRDIVDDRTAFNSTGSASFRLGQNEDWFLSYSLTDRRHEFFNSGQFVTVQSLEVYLSVPELFIGTEQGNNTRFCMYMMPGRNETSDDEAGNDVGSCSGILSDECIQAMRDVPPPEDGNCPQADIREQCGFGTLVGRGAPSNFSDPTCTVNGVPSVDLPEDYRTYGGFTGTHLMPPDPDKATFEVYDLRVRQPVPMLITSRRGGSGESDSAVVCLAPSNVTEGSREPEGDFPPSAASSLNLKGSVVWGLALVGLTGYILL</sequence>
<evidence type="ECO:0000313" key="3">
    <source>
        <dbReference type="Proteomes" id="UP000770015"/>
    </source>
</evidence>
<accession>A0A9P9A6H5</accession>
<dbReference type="OrthoDB" id="5132818at2759"/>
<keyword evidence="3" id="KW-1185">Reference proteome</keyword>
<gene>
    <name evidence="2" type="ORF">F5X68DRAFT_178007</name>
</gene>
<dbReference type="Proteomes" id="UP000770015">
    <property type="component" value="Unassembled WGS sequence"/>
</dbReference>
<dbReference type="AlphaFoldDB" id="A0A9P9A6H5"/>
<keyword evidence="1" id="KW-0732">Signal</keyword>
<comment type="caution">
    <text evidence="2">The sequence shown here is derived from an EMBL/GenBank/DDBJ whole genome shotgun (WGS) entry which is preliminary data.</text>
</comment>
<feature type="signal peptide" evidence="1">
    <location>
        <begin position="1"/>
        <end position="23"/>
    </location>
</feature>
<organism evidence="2 3">
    <name type="scientific">Plectosphaerella plurivora</name>
    <dbReference type="NCBI Taxonomy" id="936078"/>
    <lineage>
        <taxon>Eukaryota</taxon>
        <taxon>Fungi</taxon>
        <taxon>Dikarya</taxon>
        <taxon>Ascomycota</taxon>
        <taxon>Pezizomycotina</taxon>
        <taxon>Sordariomycetes</taxon>
        <taxon>Hypocreomycetidae</taxon>
        <taxon>Glomerellales</taxon>
        <taxon>Plectosphaerellaceae</taxon>
        <taxon>Plectosphaerella</taxon>
    </lineage>
</organism>
<protein>
    <submittedName>
        <fullName evidence="2">Uncharacterized protein</fullName>
    </submittedName>
</protein>
<proteinExistence type="predicted"/>